<dbReference type="OrthoDB" id="1738684at2759"/>
<evidence type="ECO:0000313" key="2">
    <source>
        <dbReference type="EMBL" id="KAA0043630.1"/>
    </source>
</evidence>
<dbReference type="Proteomes" id="UP000321393">
    <property type="component" value="Unassembled WGS sequence"/>
</dbReference>
<evidence type="ECO:0000259" key="1">
    <source>
        <dbReference type="Pfam" id="PF07727"/>
    </source>
</evidence>
<keyword evidence="2" id="KW-0548">Nucleotidyltransferase</keyword>
<keyword evidence="2" id="KW-0808">Transferase</keyword>
<reference evidence="4 5" key="1">
    <citation type="submission" date="2019-08" db="EMBL/GenBank/DDBJ databases">
        <title>Draft genome sequences of two oriental melons (Cucumis melo L. var makuwa).</title>
        <authorList>
            <person name="Kwon S.-Y."/>
        </authorList>
    </citation>
    <scope>NUCLEOTIDE SEQUENCE [LARGE SCALE GENOMIC DNA]</scope>
    <source>
        <strain evidence="5">cv. Chang Bougi</strain>
        <strain evidence="4">cv. SW 3</strain>
        <tissue evidence="2">Leaf</tissue>
    </source>
</reference>
<keyword evidence="2" id="KW-0695">RNA-directed DNA polymerase</keyword>
<dbReference type="EMBL" id="SSTD01011480">
    <property type="protein sequence ID" value="TYK09733.1"/>
    <property type="molecule type" value="Genomic_DNA"/>
</dbReference>
<accession>A0A5A7TK43</accession>
<dbReference type="STRING" id="1194695.A0A5A7TK43"/>
<protein>
    <submittedName>
        <fullName evidence="2">Reverse transcriptase, RNA-dependent DNA polymerase</fullName>
    </submittedName>
</protein>
<dbReference type="Pfam" id="PF07727">
    <property type="entry name" value="RVT_2"/>
    <property type="match status" value="1"/>
</dbReference>
<dbReference type="EMBL" id="SSTE01015080">
    <property type="protein sequence ID" value="KAA0043630.1"/>
    <property type="molecule type" value="Genomic_DNA"/>
</dbReference>
<dbReference type="InterPro" id="IPR043502">
    <property type="entry name" value="DNA/RNA_pol_sf"/>
</dbReference>
<dbReference type="AlphaFoldDB" id="A0A5A7TK43"/>
<dbReference type="SUPFAM" id="SSF56672">
    <property type="entry name" value="DNA/RNA polymerases"/>
    <property type="match status" value="1"/>
</dbReference>
<sequence length="490" mass="56699">MQRSIGSISTIENISLMANIEKKFTVEKFKKKDTQPVCTNCGYRGHIVDKYYRLHGYPPGHRLANNNLVHLQRSKNSMQTSNEMPSKIAKGNQSTFFASLNNDQYSQLLNMMQTHLNFQQIDEISNKETTHIAGHTYFATIVDDKSRDVLFFEERFPFQSIKEDNKHISHDFIDQFVIPSPLFDHLENKGFHPFKDNHGIVDPQPHIETSKETNHLIQTTIPTASRRSSRPHCPPSYLKDFHCNLTSHRKSPFPLEKYLSYNSYNQNHKKYTLNVTSIYEPTYYHQAMNHQNWKKAMAEEIEAMERTNTWTIVSLPKNYHTVGSKWVYKVKYKQHGTVDRYKARLIAKGYNQQEGIDFSDTFSLVAKIVTVKIFLALVASYNWSFTQMDINNAFLNGDLFEEVRMSLPLGYQTSQVPRNGEKLAYKLNKSIYGPKQASRQWFLKFAAALSLHGFHQSKSDYSLFTQGHGHDFVALLVYVDDILLTGPSPK</sequence>
<feature type="domain" description="Reverse transcriptase Ty1/copia-type" evidence="1">
    <location>
        <begin position="308"/>
        <end position="486"/>
    </location>
</feature>
<dbReference type="Proteomes" id="UP000321947">
    <property type="component" value="Unassembled WGS sequence"/>
</dbReference>
<dbReference type="GO" id="GO:0003964">
    <property type="term" value="F:RNA-directed DNA polymerase activity"/>
    <property type="evidence" value="ECO:0007669"/>
    <property type="project" value="UniProtKB-KW"/>
</dbReference>
<evidence type="ECO:0000313" key="3">
    <source>
        <dbReference type="EMBL" id="TYK09733.1"/>
    </source>
</evidence>
<proteinExistence type="predicted"/>
<gene>
    <name evidence="3" type="ORF">E5676_scaffold447G001520</name>
    <name evidence="2" type="ORF">E6C27_scaffold320G00750</name>
</gene>
<evidence type="ECO:0000313" key="5">
    <source>
        <dbReference type="Proteomes" id="UP000321947"/>
    </source>
</evidence>
<name>A0A5A7TK43_CUCMM</name>
<dbReference type="InterPro" id="IPR013103">
    <property type="entry name" value="RVT_2"/>
</dbReference>
<comment type="caution">
    <text evidence="2">The sequence shown here is derived from an EMBL/GenBank/DDBJ whole genome shotgun (WGS) entry which is preliminary data.</text>
</comment>
<organism evidence="2 4">
    <name type="scientific">Cucumis melo var. makuwa</name>
    <name type="common">Oriental melon</name>
    <dbReference type="NCBI Taxonomy" id="1194695"/>
    <lineage>
        <taxon>Eukaryota</taxon>
        <taxon>Viridiplantae</taxon>
        <taxon>Streptophyta</taxon>
        <taxon>Embryophyta</taxon>
        <taxon>Tracheophyta</taxon>
        <taxon>Spermatophyta</taxon>
        <taxon>Magnoliopsida</taxon>
        <taxon>eudicotyledons</taxon>
        <taxon>Gunneridae</taxon>
        <taxon>Pentapetalae</taxon>
        <taxon>rosids</taxon>
        <taxon>fabids</taxon>
        <taxon>Cucurbitales</taxon>
        <taxon>Cucurbitaceae</taxon>
        <taxon>Benincaseae</taxon>
        <taxon>Cucumis</taxon>
    </lineage>
</organism>
<evidence type="ECO:0000313" key="4">
    <source>
        <dbReference type="Proteomes" id="UP000321393"/>
    </source>
</evidence>